<dbReference type="InterPro" id="IPR046551">
    <property type="entry name" value="DUF6705"/>
</dbReference>
<reference evidence="3 4" key="1">
    <citation type="submission" date="2013-09" db="EMBL/GenBank/DDBJ databases">
        <authorList>
            <person name="Zeng Z."/>
            <person name="Chen C."/>
        </authorList>
    </citation>
    <scope>NUCLEOTIDE SEQUENCE [LARGE SCALE GENOMIC DNA]</scope>
    <source>
        <strain evidence="3 4">GH29-5</strain>
    </source>
</reference>
<evidence type="ECO:0000313" key="4">
    <source>
        <dbReference type="Proteomes" id="UP000030121"/>
    </source>
</evidence>
<accession>A0A0A2MFS8</accession>
<dbReference type="EMBL" id="JRLW01000002">
    <property type="protein sequence ID" value="KGO90298.1"/>
    <property type="molecule type" value="Genomic_DNA"/>
</dbReference>
<dbReference type="PROSITE" id="PS51257">
    <property type="entry name" value="PROKAR_LIPOPROTEIN"/>
    <property type="match status" value="1"/>
</dbReference>
<feature type="signal peptide" evidence="1">
    <location>
        <begin position="1"/>
        <end position="27"/>
    </location>
</feature>
<dbReference type="Proteomes" id="UP000030121">
    <property type="component" value="Unassembled WGS sequence"/>
</dbReference>
<dbReference type="eggNOG" id="ENOG5032IJW">
    <property type="taxonomic scope" value="Bacteria"/>
</dbReference>
<protein>
    <recommendedName>
        <fullName evidence="2">DUF6705 domain-containing protein</fullName>
    </recommendedName>
</protein>
<dbReference type="AlphaFoldDB" id="A0A0A2MFS8"/>
<feature type="domain" description="DUF6705" evidence="2">
    <location>
        <begin position="9"/>
        <end position="210"/>
    </location>
</feature>
<proteinExistence type="predicted"/>
<dbReference type="Pfam" id="PF20448">
    <property type="entry name" value="DUF6705"/>
    <property type="match status" value="1"/>
</dbReference>
<gene>
    <name evidence="3" type="ORF">Q764_01750</name>
</gene>
<evidence type="ECO:0000313" key="3">
    <source>
        <dbReference type="EMBL" id="KGO90298.1"/>
    </source>
</evidence>
<keyword evidence="1" id="KW-0732">Signal</keyword>
<dbReference type="STRING" id="1121899.GCA_000430025_01758"/>
<sequence>MSIIKKTLMLKLTILVLCTFTSCKTTAQTVIVKDISEMKTEDWSVDGSVKKYFKDIDNDFASFLGTWIAPMGNNQTFVVSLYKVTKNPRRDTNGNVEYYVDDIEGHYRLVENYDLLNEQVIYTSNKHWVGTTDVYPGIYVMKSNDGIHSYGTVMDTSFPVSSPYYRQEGRLGMKILSTNPTTAQWRISKGSDAKPEDRVFNIPTDIILTKVN</sequence>
<comment type="caution">
    <text evidence="3">The sequence shown here is derived from an EMBL/GenBank/DDBJ whole genome shotgun (WGS) entry which is preliminary data.</text>
</comment>
<keyword evidence="4" id="KW-1185">Reference proteome</keyword>
<evidence type="ECO:0000256" key="1">
    <source>
        <dbReference type="SAM" id="SignalP"/>
    </source>
</evidence>
<feature type="chain" id="PRO_5001992126" description="DUF6705 domain-containing protein" evidence="1">
    <location>
        <begin position="28"/>
        <end position="212"/>
    </location>
</feature>
<organism evidence="3 4">
    <name type="scientific">Flavobacterium suncheonense GH29-5 = DSM 17707</name>
    <dbReference type="NCBI Taxonomy" id="1121899"/>
    <lineage>
        <taxon>Bacteria</taxon>
        <taxon>Pseudomonadati</taxon>
        <taxon>Bacteroidota</taxon>
        <taxon>Flavobacteriia</taxon>
        <taxon>Flavobacteriales</taxon>
        <taxon>Flavobacteriaceae</taxon>
        <taxon>Flavobacterium</taxon>
    </lineage>
</organism>
<name>A0A0A2MFS8_9FLAO</name>
<evidence type="ECO:0000259" key="2">
    <source>
        <dbReference type="Pfam" id="PF20448"/>
    </source>
</evidence>